<protein>
    <submittedName>
        <fullName evidence="8">Unannotated protein</fullName>
    </submittedName>
</protein>
<dbReference type="EMBL" id="CAFAAP010000037">
    <property type="protein sequence ID" value="CAB4797773.1"/>
    <property type="molecule type" value="Genomic_DNA"/>
</dbReference>
<keyword evidence="6 7" id="KW-0472">Membrane</keyword>
<sequence length="337" mass="36716">MKFLILVATITISFGLTHLVRKSAIKRNKFDIPNERSSHKNPTPRGGGIAVVVAFIFGLLALLLRSDLDTESFFAIVLPGILVAAIGYLDDLGRVTAARLRLIGHFVAAVLAIYILGGLPPMPLFTEALSLGVFGNIIAVLFLVWMLNLFNFMDGIDSITGIEALTSCLVLTIFLFNISETELWQVPALLCGAVVGFLYFNWPPAKIFLGDIGSGFIGFTIGVISLVVAKTQPQITWATIILLGVFIVDATVTLIRRLINRQQISKAHRSHAFQHLANSPDRHLKVSLSIAIVNIFWLAPIAWLVVDQRIMPIVGVAVSYAPLLVLAIYFKAGKTAS</sequence>
<dbReference type="GO" id="GO:0071555">
    <property type="term" value="P:cell wall organization"/>
    <property type="evidence" value="ECO:0007669"/>
    <property type="project" value="TreeGrafter"/>
</dbReference>
<feature type="transmembrane region" description="Helical" evidence="7">
    <location>
        <begin position="310"/>
        <end position="330"/>
    </location>
</feature>
<accession>A0A6J6XPL8</accession>
<organism evidence="8">
    <name type="scientific">freshwater metagenome</name>
    <dbReference type="NCBI Taxonomy" id="449393"/>
    <lineage>
        <taxon>unclassified sequences</taxon>
        <taxon>metagenomes</taxon>
        <taxon>ecological metagenomes</taxon>
    </lineage>
</organism>
<keyword evidence="3" id="KW-0808">Transferase</keyword>
<dbReference type="GO" id="GO:0005886">
    <property type="term" value="C:plasma membrane"/>
    <property type="evidence" value="ECO:0007669"/>
    <property type="project" value="UniProtKB-SubCell"/>
</dbReference>
<feature type="transmembrane region" description="Helical" evidence="7">
    <location>
        <begin position="235"/>
        <end position="259"/>
    </location>
</feature>
<evidence type="ECO:0000313" key="8">
    <source>
        <dbReference type="EMBL" id="CAB4797773.1"/>
    </source>
</evidence>
<evidence type="ECO:0000256" key="3">
    <source>
        <dbReference type="ARBA" id="ARBA00022679"/>
    </source>
</evidence>
<dbReference type="AlphaFoldDB" id="A0A6J6XPL8"/>
<feature type="transmembrane region" description="Helical" evidence="7">
    <location>
        <begin position="128"/>
        <end position="147"/>
    </location>
</feature>
<feature type="transmembrane region" description="Helical" evidence="7">
    <location>
        <begin position="46"/>
        <end position="66"/>
    </location>
</feature>
<keyword evidence="5 7" id="KW-1133">Transmembrane helix</keyword>
<dbReference type="GO" id="GO:0009103">
    <property type="term" value="P:lipopolysaccharide biosynthetic process"/>
    <property type="evidence" value="ECO:0007669"/>
    <property type="project" value="TreeGrafter"/>
</dbReference>
<evidence type="ECO:0000256" key="4">
    <source>
        <dbReference type="ARBA" id="ARBA00022692"/>
    </source>
</evidence>
<feature type="transmembrane region" description="Helical" evidence="7">
    <location>
        <begin position="159"/>
        <end position="178"/>
    </location>
</feature>
<evidence type="ECO:0000256" key="5">
    <source>
        <dbReference type="ARBA" id="ARBA00022989"/>
    </source>
</evidence>
<dbReference type="PANTHER" id="PTHR22926">
    <property type="entry name" value="PHOSPHO-N-ACETYLMURAMOYL-PENTAPEPTIDE-TRANSFERASE"/>
    <property type="match status" value="1"/>
</dbReference>
<keyword evidence="2" id="KW-1003">Cell membrane</keyword>
<comment type="subcellular location">
    <subcellularLocation>
        <location evidence="1">Cell membrane</location>
        <topology evidence="1">Multi-pass membrane protein</topology>
    </subcellularLocation>
</comment>
<keyword evidence="4 7" id="KW-0812">Transmembrane</keyword>
<feature type="transmembrane region" description="Helical" evidence="7">
    <location>
        <begin position="6"/>
        <end position="25"/>
    </location>
</feature>
<feature type="transmembrane region" description="Helical" evidence="7">
    <location>
        <begin position="184"/>
        <end position="200"/>
    </location>
</feature>
<name>A0A6J6XPL8_9ZZZZ</name>
<proteinExistence type="predicted"/>
<dbReference type="InterPro" id="IPR000715">
    <property type="entry name" value="Glycosyl_transferase_4"/>
</dbReference>
<dbReference type="GO" id="GO:0044038">
    <property type="term" value="P:cell wall macromolecule biosynthetic process"/>
    <property type="evidence" value="ECO:0007669"/>
    <property type="project" value="TreeGrafter"/>
</dbReference>
<gene>
    <name evidence="8" type="ORF">UFOPK3026_00376</name>
</gene>
<feature type="transmembrane region" description="Helical" evidence="7">
    <location>
        <begin position="102"/>
        <end position="122"/>
    </location>
</feature>
<feature type="transmembrane region" description="Helical" evidence="7">
    <location>
        <begin position="207"/>
        <end position="229"/>
    </location>
</feature>
<evidence type="ECO:0000256" key="6">
    <source>
        <dbReference type="ARBA" id="ARBA00023136"/>
    </source>
</evidence>
<reference evidence="8" key="1">
    <citation type="submission" date="2020-05" db="EMBL/GenBank/DDBJ databases">
        <authorList>
            <person name="Chiriac C."/>
            <person name="Salcher M."/>
            <person name="Ghai R."/>
            <person name="Kavagutti S V."/>
        </authorList>
    </citation>
    <scope>NUCLEOTIDE SEQUENCE</scope>
</reference>
<feature type="transmembrane region" description="Helical" evidence="7">
    <location>
        <begin position="72"/>
        <end position="90"/>
    </location>
</feature>
<feature type="transmembrane region" description="Helical" evidence="7">
    <location>
        <begin position="286"/>
        <end position="304"/>
    </location>
</feature>
<evidence type="ECO:0000256" key="7">
    <source>
        <dbReference type="SAM" id="Phobius"/>
    </source>
</evidence>
<evidence type="ECO:0000256" key="1">
    <source>
        <dbReference type="ARBA" id="ARBA00004651"/>
    </source>
</evidence>
<evidence type="ECO:0000256" key="2">
    <source>
        <dbReference type="ARBA" id="ARBA00022475"/>
    </source>
</evidence>
<dbReference type="Pfam" id="PF00953">
    <property type="entry name" value="Glycos_transf_4"/>
    <property type="match status" value="1"/>
</dbReference>
<dbReference type="CDD" id="cd06854">
    <property type="entry name" value="GT_WbpL_WbcO_like"/>
    <property type="match status" value="1"/>
</dbReference>
<dbReference type="PANTHER" id="PTHR22926:SF3">
    <property type="entry name" value="UNDECAPRENYL-PHOSPHATE ALPHA-N-ACETYLGLUCOSAMINYL 1-PHOSPHATE TRANSFERASE"/>
    <property type="match status" value="1"/>
</dbReference>
<dbReference type="GO" id="GO:0016780">
    <property type="term" value="F:phosphotransferase activity, for other substituted phosphate groups"/>
    <property type="evidence" value="ECO:0007669"/>
    <property type="project" value="InterPro"/>
</dbReference>